<dbReference type="PANTHER" id="PTHR48098">
    <property type="entry name" value="ENTEROCHELIN ESTERASE-RELATED"/>
    <property type="match status" value="1"/>
</dbReference>
<dbReference type="Pfam" id="PF00756">
    <property type="entry name" value="Esterase"/>
    <property type="match status" value="1"/>
</dbReference>
<dbReference type="InterPro" id="IPR050583">
    <property type="entry name" value="Mycobacterial_A85_antigen"/>
</dbReference>
<dbReference type="SUPFAM" id="SSF53474">
    <property type="entry name" value="alpha/beta-Hydrolases"/>
    <property type="match status" value="1"/>
</dbReference>
<dbReference type="AlphaFoldDB" id="A0AAD0JU20"/>
<proteinExistence type="predicted"/>
<evidence type="ECO:0000313" key="3">
    <source>
        <dbReference type="Proteomes" id="UP000244903"/>
    </source>
</evidence>
<dbReference type="PANTHER" id="PTHR48098:SF1">
    <property type="entry name" value="DIACYLGLYCEROL ACYLTRANSFERASE_MYCOLYLTRANSFERASE AG85A"/>
    <property type="match status" value="1"/>
</dbReference>
<dbReference type="InterPro" id="IPR000801">
    <property type="entry name" value="Esterase-like"/>
</dbReference>
<gene>
    <name evidence="2" type="ORF">A6048_15330</name>
</gene>
<feature type="region of interest" description="Disordered" evidence="1">
    <location>
        <begin position="45"/>
        <end position="120"/>
    </location>
</feature>
<reference evidence="2 3" key="1">
    <citation type="submission" date="2016-04" db="EMBL/GenBank/DDBJ databases">
        <title>Complete genome sequence of the haloalkaliphilic hydrocarbon-degrading bacterium Dietzia psychralcaliphila ILA-1T, isolated from a drain of a fish product-processing plant.</title>
        <authorList>
            <person name="Zhao J."/>
            <person name="Hu B."/>
            <person name="Geng S."/>
            <person name="Nie Y."/>
            <person name="Tang Y."/>
        </authorList>
    </citation>
    <scope>NUCLEOTIDE SEQUENCE [LARGE SCALE GENOMIC DNA]</scope>
    <source>
        <strain evidence="2 3">ILA-1</strain>
    </source>
</reference>
<dbReference type="Proteomes" id="UP000244903">
    <property type="component" value="Chromosome"/>
</dbReference>
<dbReference type="Gene3D" id="3.40.50.1820">
    <property type="entry name" value="alpha/beta hydrolase"/>
    <property type="match status" value="1"/>
</dbReference>
<accession>A0AAD0JU20</accession>
<name>A0AAD0JU20_9ACTN</name>
<dbReference type="GO" id="GO:0016747">
    <property type="term" value="F:acyltransferase activity, transferring groups other than amino-acyl groups"/>
    <property type="evidence" value="ECO:0007669"/>
    <property type="project" value="TreeGrafter"/>
</dbReference>
<evidence type="ECO:0000256" key="1">
    <source>
        <dbReference type="SAM" id="MobiDB-lite"/>
    </source>
</evidence>
<dbReference type="EMBL" id="CP015453">
    <property type="protein sequence ID" value="AWH96632.1"/>
    <property type="molecule type" value="Genomic_DNA"/>
</dbReference>
<dbReference type="RefSeq" id="WP_107746743.1">
    <property type="nucleotide sequence ID" value="NZ_CP015453.1"/>
</dbReference>
<feature type="compositionally biased region" description="Low complexity" evidence="1">
    <location>
        <begin position="48"/>
        <end position="102"/>
    </location>
</feature>
<keyword evidence="3" id="KW-1185">Reference proteome</keyword>
<evidence type="ECO:0008006" key="4">
    <source>
        <dbReference type="Google" id="ProtNLM"/>
    </source>
</evidence>
<dbReference type="KEGG" id="dpc:A6048_15330"/>
<dbReference type="InterPro" id="IPR029058">
    <property type="entry name" value="AB_hydrolase_fold"/>
</dbReference>
<protein>
    <recommendedName>
        <fullName evidence="4">S-formylglutathione hydrolase FrmB</fullName>
    </recommendedName>
</protein>
<sequence length="417" mass="43903">MSDRRSSSASRSFAPTLSRVLTPALAPVLAFGLIGGMAAPVAAQSLPGSSGSSGNIGSINQVGGSVDPSSAGAGSATIGSTGSTGTESLAGLGTLPSLGTGSQNTLATPPIGMESEPVTVSEVRHKEIGDPRVAGGDTRFERWWIASESMNRVLPVEIWRPTSNAPAPMLYLLDGVDSPSPSGWLLPGHVQDAFAGEHVTLVMPARADGSLHADWQNDDPILSRNKWQTFLTEELPPLLESGELPFTGKRGIAGLSMGAASAVTLAEHRPDLYSAVGAIAGCYTARDDLGFVLAKIVTETRGGNIANLWGPRTDPAYAQNDGLLHAEKLRGKTLYLATATGMPDATEWDRNGRDLLRFSQGTGLEIATHACTVAMDRRLDELGIPARVDYLPTGLHNWDNFGRFIAPMRDTLMPALR</sequence>
<organism evidence="2 3">
    <name type="scientific">Dietzia psychralcaliphila</name>
    <dbReference type="NCBI Taxonomy" id="139021"/>
    <lineage>
        <taxon>Bacteria</taxon>
        <taxon>Bacillati</taxon>
        <taxon>Actinomycetota</taxon>
        <taxon>Actinomycetes</taxon>
        <taxon>Mycobacteriales</taxon>
        <taxon>Dietziaceae</taxon>
        <taxon>Dietzia</taxon>
    </lineage>
</organism>
<evidence type="ECO:0000313" key="2">
    <source>
        <dbReference type="EMBL" id="AWH96632.1"/>
    </source>
</evidence>